<dbReference type="EMBL" id="CP053708">
    <property type="protein sequence ID" value="QKE89809.1"/>
    <property type="molecule type" value="Genomic_DNA"/>
</dbReference>
<sequence length="677" mass="69808">MANGFSVTITANDGVTATIDKINKRLQAFSAPYEKLSASMEKFGNVSGLNRVGKAFGDIGRSAFDVFRNVTRIVEPLAAITGAASIAGMYRLASAWADWGSRLGYNAERIGLSADKLNTFQNAARLAGVSADAMTGGMTHLKDAMTDALAGRNNDAMQYFQRLGISMKALHGTADSVMPQIISKIGALEKVNPTLAARVTSSIFGSEELLRVFRQGLPAFQQYIAQAKQLGGITDDQVRKADQLRQSQTALTISVEQFGYTLAAGLQPVIGPIVDFMTNWLSVNRDWLANTITDDVRQFVDYLKGANWKGLRDDFNKWYDAVKHLVDALGGPKAALEDLFLVMAGGFALKVMAPFLALAGALDGVLLKFGRIVLAARAAQAASVAAVGGEAVAGAAAAAGAAGSGTAAVVAGGEAAAGGLAGMSGLGLATPLLIGAAVTGTIAYLTAHGLSWLFGQGWNAAPTGHAVANQANRGHDPHSAIHSSSGPQRGNVPRGYRNNNPLNLTYVPGQIGVTGSDGRFGQYGTMSDGVAAAERQMLLNQNRGAGTLSALISKWAPPNENDTAGYIAQVAGQTGLDANAPVNMRDPSIASKVIGAMAARENGHPLDTASLTSGVNAVIGAGAPAQQFASSGQPAPEGKVVVHVQTDPGTKATVKSTTGNVQAKGVATSSIASGYAI</sequence>
<evidence type="ECO:0000313" key="2">
    <source>
        <dbReference type="EMBL" id="QKE89809.1"/>
    </source>
</evidence>
<dbReference type="RefSeq" id="WP_171834796.1">
    <property type="nucleotide sequence ID" value="NZ_CP053708.1"/>
</dbReference>
<organism evidence="2 3">
    <name type="scientific">Lichenicola cladoniae</name>
    <dbReference type="NCBI Taxonomy" id="1484109"/>
    <lineage>
        <taxon>Bacteria</taxon>
        <taxon>Pseudomonadati</taxon>
        <taxon>Pseudomonadota</taxon>
        <taxon>Alphaproteobacteria</taxon>
        <taxon>Acetobacterales</taxon>
        <taxon>Acetobacteraceae</taxon>
        <taxon>Lichenicola</taxon>
    </lineage>
</organism>
<dbReference type="AlphaFoldDB" id="A0A6M8HN19"/>
<keyword evidence="3" id="KW-1185">Reference proteome</keyword>
<reference evidence="2 3" key="1">
    <citation type="journal article" date="2014" name="World J. Microbiol. Biotechnol.">
        <title>Biodiversity and physiological characteristics of Antarctic and Arctic lichens-associated bacteria.</title>
        <authorList>
            <person name="Lee Y.M."/>
            <person name="Kim E.H."/>
            <person name="Lee H.K."/>
            <person name="Hong S.G."/>
        </authorList>
    </citation>
    <scope>NUCLEOTIDE SEQUENCE [LARGE SCALE GENOMIC DNA]</scope>
    <source>
        <strain evidence="2 3">PAMC 26569</strain>
    </source>
</reference>
<feature type="region of interest" description="Disordered" evidence="1">
    <location>
        <begin position="468"/>
        <end position="499"/>
    </location>
</feature>
<dbReference type="KEGG" id="lck:HN018_06930"/>
<gene>
    <name evidence="2" type="ORF">HN018_06930</name>
</gene>
<name>A0A6M8HN19_9PROT</name>
<evidence type="ECO:0000313" key="3">
    <source>
        <dbReference type="Proteomes" id="UP000500767"/>
    </source>
</evidence>
<accession>A0A6M8HN19</accession>
<protein>
    <submittedName>
        <fullName evidence="2">Uncharacterized protein</fullName>
    </submittedName>
</protein>
<proteinExistence type="predicted"/>
<evidence type="ECO:0000256" key="1">
    <source>
        <dbReference type="SAM" id="MobiDB-lite"/>
    </source>
</evidence>
<dbReference type="Proteomes" id="UP000500767">
    <property type="component" value="Chromosome"/>
</dbReference>